<name>A0A9Q9ITP6_9ACTN</name>
<dbReference type="CDD" id="cd02440">
    <property type="entry name" value="AdoMet_MTases"/>
    <property type="match status" value="1"/>
</dbReference>
<dbReference type="EC" id="2.1.1.-" evidence="1"/>
<organism evidence="1 2">
    <name type="scientific">Dactylosporangium aurantiacum</name>
    <dbReference type="NCBI Taxonomy" id="35754"/>
    <lineage>
        <taxon>Bacteria</taxon>
        <taxon>Bacillati</taxon>
        <taxon>Actinomycetota</taxon>
        <taxon>Actinomycetes</taxon>
        <taxon>Micromonosporales</taxon>
        <taxon>Micromonosporaceae</taxon>
        <taxon>Dactylosporangium</taxon>
    </lineage>
</organism>
<dbReference type="PIRSF" id="PIRSF017393">
    <property type="entry name" value="MTase_SAV2177"/>
    <property type="match status" value="1"/>
</dbReference>
<dbReference type="GO" id="GO:0008168">
    <property type="term" value="F:methyltransferase activity"/>
    <property type="evidence" value="ECO:0007669"/>
    <property type="project" value="UniProtKB-KW"/>
</dbReference>
<keyword evidence="2" id="KW-1185">Reference proteome</keyword>
<dbReference type="Proteomes" id="UP001058003">
    <property type="component" value="Chromosome"/>
</dbReference>
<dbReference type="Pfam" id="PF04672">
    <property type="entry name" value="Methyltransf_19"/>
    <property type="match status" value="1"/>
</dbReference>
<evidence type="ECO:0000313" key="1">
    <source>
        <dbReference type="EMBL" id="UWZ58783.1"/>
    </source>
</evidence>
<dbReference type="Gene3D" id="3.40.50.150">
    <property type="entry name" value="Vaccinia Virus protein VP39"/>
    <property type="match status" value="1"/>
</dbReference>
<accession>A0A9Q9ITP6</accession>
<gene>
    <name evidence="1" type="ORF">Daura_23010</name>
</gene>
<keyword evidence="1" id="KW-0489">Methyltransferase</keyword>
<keyword evidence="1" id="KW-0808">Transferase</keyword>
<sequence>MTASQAGVPEVPVDLDRLGVDTTRPHPARRYDYLLGGKDNFAADRASADELALTFPHIRTAARENRRFLIRAVRWLARAGVRQFLDVGTGYPTAPNVHEAAHAINPDSRVLYVDNDPVVVAHARALLTSPQPDAIGYLQADLRNPATILNSAQAHATLDFHQPIGLLLVAVLHFLDDTDHPYQVVNTLIERLPPGSYLALSHVTFDPLPDDTTRNLTALARPTARHGTFRARTRDEIAQFVSGLDLIDPGLVSVVDWHPDENPKPEAPAEQAAFDAAVARLP</sequence>
<dbReference type="InterPro" id="IPR029063">
    <property type="entry name" value="SAM-dependent_MTases_sf"/>
</dbReference>
<proteinExistence type="predicted"/>
<dbReference type="OrthoDB" id="4073278at2"/>
<dbReference type="AlphaFoldDB" id="A0A9Q9ITP6"/>
<evidence type="ECO:0000313" key="2">
    <source>
        <dbReference type="Proteomes" id="UP001058003"/>
    </source>
</evidence>
<reference evidence="1" key="1">
    <citation type="submission" date="2021-04" db="EMBL/GenBank/DDBJ databases">
        <title>Dactylosporangium aurantiacum NRRL B-8018 full assembly.</title>
        <authorList>
            <person name="Hartkoorn R.C."/>
            <person name="Beaudoing E."/>
            <person name="Hot D."/>
        </authorList>
    </citation>
    <scope>NUCLEOTIDE SEQUENCE</scope>
    <source>
        <strain evidence="1">NRRL B-8018</strain>
    </source>
</reference>
<dbReference type="SUPFAM" id="SSF53335">
    <property type="entry name" value="S-adenosyl-L-methionine-dependent methyltransferases"/>
    <property type="match status" value="1"/>
</dbReference>
<dbReference type="GO" id="GO:0032259">
    <property type="term" value="P:methylation"/>
    <property type="evidence" value="ECO:0007669"/>
    <property type="project" value="UniProtKB-KW"/>
</dbReference>
<dbReference type="EMBL" id="CP073767">
    <property type="protein sequence ID" value="UWZ58783.1"/>
    <property type="molecule type" value="Genomic_DNA"/>
</dbReference>
<protein>
    <submittedName>
        <fullName evidence="1">SAM-dependent methyltransferase</fullName>
        <ecNumber evidence="1">2.1.1.-</ecNumber>
    </submittedName>
</protein>
<dbReference type="InterPro" id="IPR006764">
    <property type="entry name" value="SAM_dep_MeTrfase_SAV2177_type"/>
</dbReference>
<dbReference type="KEGG" id="daur:Daura_23010"/>
<dbReference type="RefSeq" id="WP_052387065.1">
    <property type="nucleotide sequence ID" value="NZ_CP073767.1"/>
</dbReference>